<dbReference type="InterPro" id="IPR012337">
    <property type="entry name" value="RNaseH-like_sf"/>
</dbReference>
<reference evidence="3 4" key="1">
    <citation type="submission" date="2019-08" db="EMBL/GenBank/DDBJ databases">
        <title>Lewinella sp. strain SSH13 Genome sequencing and assembly.</title>
        <authorList>
            <person name="Kim I."/>
        </authorList>
    </citation>
    <scope>NUCLEOTIDE SEQUENCE [LARGE SCALE GENOMIC DNA]</scope>
    <source>
        <strain evidence="3 4">SSH13</strain>
    </source>
</reference>
<feature type="domain" description="Winged helix-turn helix" evidence="2">
    <location>
        <begin position="2"/>
        <end position="47"/>
    </location>
</feature>
<accession>A0A5C7F394</accession>
<dbReference type="InterPro" id="IPR038717">
    <property type="entry name" value="Tc1-like_DDE_dom"/>
</dbReference>
<dbReference type="Gene3D" id="3.30.420.10">
    <property type="entry name" value="Ribonuclease H-like superfamily/Ribonuclease H"/>
    <property type="match status" value="1"/>
</dbReference>
<evidence type="ECO:0000313" key="3">
    <source>
        <dbReference type="EMBL" id="TXF82345.1"/>
    </source>
</evidence>
<organism evidence="3 4">
    <name type="scientific">Neolewinella aurantiaca</name>
    <dbReference type="NCBI Taxonomy" id="2602767"/>
    <lineage>
        <taxon>Bacteria</taxon>
        <taxon>Pseudomonadati</taxon>
        <taxon>Bacteroidota</taxon>
        <taxon>Saprospiria</taxon>
        <taxon>Saprospirales</taxon>
        <taxon>Lewinellaceae</taxon>
        <taxon>Neolewinella</taxon>
    </lineage>
</organism>
<evidence type="ECO:0000259" key="1">
    <source>
        <dbReference type="Pfam" id="PF13358"/>
    </source>
</evidence>
<dbReference type="Proteomes" id="UP000321907">
    <property type="component" value="Unassembled WGS sequence"/>
</dbReference>
<dbReference type="GO" id="GO:0003676">
    <property type="term" value="F:nucleic acid binding"/>
    <property type="evidence" value="ECO:0007669"/>
    <property type="project" value="InterPro"/>
</dbReference>
<comment type="caution">
    <text evidence="3">The sequence shown here is derived from an EMBL/GenBank/DDBJ whole genome shotgun (WGS) entry which is preliminary data.</text>
</comment>
<name>A0A5C7F394_9BACT</name>
<evidence type="ECO:0000259" key="2">
    <source>
        <dbReference type="Pfam" id="PF13592"/>
    </source>
</evidence>
<dbReference type="InterPro" id="IPR025959">
    <property type="entry name" value="Winged_HTH_dom"/>
</dbReference>
<dbReference type="InterPro" id="IPR036397">
    <property type="entry name" value="RNaseH_sf"/>
</dbReference>
<dbReference type="SUPFAM" id="SSF53098">
    <property type="entry name" value="Ribonuclease H-like"/>
    <property type="match status" value="1"/>
</dbReference>
<keyword evidence="4" id="KW-1185">Reference proteome</keyword>
<dbReference type="NCBIfam" id="NF033545">
    <property type="entry name" value="transpos_IS630"/>
    <property type="match status" value="1"/>
</dbReference>
<dbReference type="Pfam" id="PF13592">
    <property type="entry name" value="HTH_33"/>
    <property type="match status" value="1"/>
</dbReference>
<dbReference type="AlphaFoldDB" id="A0A5C7F394"/>
<dbReference type="Pfam" id="PF13358">
    <property type="entry name" value="DDE_3"/>
    <property type="match status" value="1"/>
</dbReference>
<dbReference type="InterPro" id="IPR047655">
    <property type="entry name" value="Transpos_IS630-like"/>
</dbReference>
<evidence type="ECO:0000313" key="4">
    <source>
        <dbReference type="Proteomes" id="UP000321907"/>
    </source>
</evidence>
<dbReference type="OrthoDB" id="593891at2"/>
<feature type="domain" description="Tc1-like transposase DDE" evidence="1">
    <location>
        <begin position="62"/>
        <end position="203"/>
    </location>
</feature>
<sequence>MKEQFGMDYTVAGMTDLLKRLGFVYKKSKSVPAKAEGEAQQAFLEETVPEILEEVDAGNAVVYYADGCHPTHNTKTSREWIRKGQDFEIDCNSGRKRVNINAAINGMKPEHLVYDITDSVNAQSTQRLCRQLLRKHPGKTIYLICDNARYNRNKMLTEWAKEQRIEFVYLPTYSPNLNLIERLWHFMRVKILNSTYYEKHDEFKSAILSFLGNIKQYKSELRSLLTMNYRTVNGVSVHLSQTTS</sequence>
<proteinExistence type="predicted"/>
<protein>
    <submittedName>
        <fullName evidence="3">IS630 family transposase</fullName>
    </submittedName>
</protein>
<gene>
    <name evidence="3" type="ORF">FUA23_21840</name>
</gene>
<dbReference type="EMBL" id="VOXD01000069">
    <property type="protein sequence ID" value="TXF82345.1"/>
    <property type="molecule type" value="Genomic_DNA"/>
</dbReference>